<dbReference type="RefSeq" id="XP_024337492.1">
    <property type="nucleotide sequence ID" value="XM_024477067.1"/>
</dbReference>
<feature type="compositionally biased region" description="Acidic residues" evidence="2">
    <location>
        <begin position="520"/>
        <end position="534"/>
    </location>
</feature>
<sequence length="731" mass="78867">MLSTLISNITPNRNTIRNYNRNRNRGSGIAMTLTIAQIWPLVRVPDVGHEYRPALFGLSVTAQTSSGAPKPSSTGPSVIPGAPPTPFTPTSTAPPHLLPTHGASASTPPEPPNPNTASAQWHPRNWDTIAHAAGTMNGVRFCMDKLLSTAERTLAEELKGVKLMFHQRESEMMAVLTERITQRCAERDAVRRDAEALARELDNTKRQLEGVKQERDQERDSVVRMREHVNRVYHASVGLSQECERLKQERESLRDEAWRLKEALAQEAVARLERTRSTEGAPSVDVVAFNALFSQAKTEREQRQKAEGEAALLKGLLKQYMEAARSPSSSTNPPWLDLPTPIPTPTTLSGLGLLDASMPAASPTAADAPADGASARVSPSAVQDLLASLGFEAGYGLVTPKSRMTSVDLEPLRQDRPETGCAGPPRLEGRKAGEEAGAERAAADAQTRDVPEGDERGGKRARSPSAVLSEQQAKKRRLEAAVRLAEAADASSGVCSALPFTSTARGADVAGLDKTPGDTDLTDMELQYDEDDEDVKPQRAVSVSDEGADSELTEVDQLKQEDADDLQLQSEAGELLPAKDEHDKDSTDSGIAERPRAPGLSLAATPPDPPASAFATQPAPQPVTPTEPSRPPTPQAQAVAPPGRPSSSARKQLSISHLPLMYDTVGDRLLCVMCRARRRHKDAEHPITCFPTSASWTELAGHCESAHPGGFQSLILMSSKQIAETKMRMQR</sequence>
<evidence type="ECO:0000256" key="1">
    <source>
        <dbReference type="SAM" id="Coils"/>
    </source>
</evidence>
<feature type="region of interest" description="Disordered" evidence="2">
    <location>
        <begin position="406"/>
        <end position="474"/>
    </location>
</feature>
<keyword evidence="4" id="KW-1185">Reference proteome</keyword>
<gene>
    <name evidence="3" type="ORF">POSPLADRAFT_1035188</name>
</gene>
<accession>A0A1X6MWF5</accession>
<proteinExistence type="predicted"/>
<feature type="compositionally biased region" description="Polar residues" evidence="2">
    <location>
        <begin position="63"/>
        <end position="76"/>
    </location>
</feature>
<feature type="compositionally biased region" description="Pro residues" evidence="2">
    <location>
        <begin position="619"/>
        <end position="634"/>
    </location>
</feature>
<reference evidence="3 4" key="1">
    <citation type="submission" date="2017-04" db="EMBL/GenBank/DDBJ databases">
        <title>Genome Sequence of the Model Brown-Rot Fungus Postia placenta SB12.</title>
        <authorList>
            <consortium name="DOE Joint Genome Institute"/>
            <person name="Gaskell J."/>
            <person name="Kersten P."/>
            <person name="Larrondo L.F."/>
            <person name="Canessa P."/>
            <person name="Martinez D."/>
            <person name="Hibbett D."/>
            <person name="Schmoll M."/>
            <person name="Kubicek C.P."/>
            <person name="Martinez A.T."/>
            <person name="Yadav J."/>
            <person name="Master E."/>
            <person name="Magnuson J.K."/>
            <person name="James T."/>
            <person name="Yaver D."/>
            <person name="Berka R."/>
            <person name="Labutti K."/>
            <person name="Lipzen A."/>
            <person name="Aerts A."/>
            <person name="Barry K."/>
            <person name="Henrissat B."/>
            <person name="Blanchette R."/>
            <person name="Grigoriev I."/>
            <person name="Cullen D."/>
        </authorList>
    </citation>
    <scope>NUCLEOTIDE SEQUENCE [LARGE SCALE GENOMIC DNA]</scope>
    <source>
        <strain evidence="3 4">MAD-698-R-SB12</strain>
    </source>
</reference>
<feature type="region of interest" description="Disordered" evidence="2">
    <location>
        <begin position="508"/>
        <end position="652"/>
    </location>
</feature>
<protein>
    <submittedName>
        <fullName evidence="3">Uncharacterized protein</fullName>
    </submittedName>
</protein>
<dbReference type="EMBL" id="KZ110600">
    <property type="protein sequence ID" value="OSX60698.1"/>
    <property type="molecule type" value="Genomic_DNA"/>
</dbReference>
<dbReference type="OrthoDB" id="2757368at2759"/>
<keyword evidence="1" id="KW-0175">Coiled coil</keyword>
<evidence type="ECO:0000313" key="4">
    <source>
        <dbReference type="Proteomes" id="UP000194127"/>
    </source>
</evidence>
<evidence type="ECO:0000313" key="3">
    <source>
        <dbReference type="EMBL" id="OSX60698.1"/>
    </source>
</evidence>
<feature type="region of interest" description="Disordered" evidence="2">
    <location>
        <begin position="63"/>
        <end position="121"/>
    </location>
</feature>
<organism evidence="3 4">
    <name type="scientific">Postia placenta MAD-698-R-SB12</name>
    <dbReference type="NCBI Taxonomy" id="670580"/>
    <lineage>
        <taxon>Eukaryota</taxon>
        <taxon>Fungi</taxon>
        <taxon>Dikarya</taxon>
        <taxon>Basidiomycota</taxon>
        <taxon>Agaricomycotina</taxon>
        <taxon>Agaricomycetes</taxon>
        <taxon>Polyporales</taxon>
        <taxon>Adustoporiaceae</taxon>
        <taxon>Rhodonia</taxon>
    </lineage>
</organism>
<dbReference type="Proteomes" id="UP000194127">
    <property type="component" value="Unassembled WGS sequence"/>
</dbReference>
<evidence type="ECO:0000256" key="2">
    <source>
        <dbReference type="SAM" id="MobiDB-lite"/>
    </source>
</evidence>
<dbReference type="STRING" id="670580.A0A1X6MWF5"/>
<feature type="compositionally biased region" description="Basic and acidic residues" evidence="2">
    <location>
        <begin position="427"/>
        <end position="458"/>
    </location>
</feature>
<feature type="compositionally biased region" description="Basic and acidic residues" evidence="2">
    <location>
        <begin position="577"/>
        <end position="596"/>
    </location>
</feature>
<dbReference type="GeneID" id="36322017"/>
<feature type="coiled-coil region" evidence="1">
    <location>
        <begin position="187"/>
        <end position="263"/>
    </location>
</feature>
<dbReference type="AlphaFoldDB" id="A0A1X6MWF5"/>
<name>A0A1X6MWF5_9APHY</name>